<evidence type="ECO:0000256" key="1">
    <source>
        <dbReference type="SAM" id="MobiDB-lite"/>
    </source>
</evidence>
<name>A0ABN9MJM0_9NEOB</name>
<evidence type="ECO:0000313" key="2">
    <source>
        <dbReference type="EMBL" id="CAJ0966977.1"/>
    </source>
</evidence>
<proteinExistence type="predicted"/>
<feature type="region of interest" description="Disordered" evidence="1">
    <location>
        <begin position="22"/>
        <end position="46"/>
    </location>
</feature>
<dbReference type="EMBL" id="CAUEEQ010077943">
    <property type="protein sequence ID" value="CAJ0966977.1"/>
    <property type="molecule type" value="Genomic_DNA"/>
</dbReference>
<sequence length="83" mass="9506">MLHVDPHSAIHRREGVKAFLDRLPGPAPHYQLNDRTPPTLSREPWPPQYSALNHKTFQPLLEPVAASNLAQRRSMKKRTSTDM</sequence>
<dbReference type="Proteomes" id="UP001176940">
    <property type="component" value="Unassembled WGS sequence"/>
</dbReference>
<comment type="caution">
    <text evidence="2">The sequence shown here is derived from an EMBL/GenBank/DDBJ whole genome shotgun (WGS) entry which is preliminary data.</text>
</comment>
<evidence type="ECO:0000313" key="3">
    <source>
        <dbReference type="Proteomes" id="UP001176940"/>
    </source>
</evidence>
<reference evidence="2" key="1">
    <citation type="submission" date="2023-07" db="EMBL/GenBank/DDBJ databases">
        <authorList>
            <person name="Stuckert A."/>
        </authorList>
    </citation>
    <scope>NUCLEOTIDE SEQUENCE</scope>
</reference>
<organism evidence="2 3">
    <name type="scientific">Ranitomeya imitator</name>
    <name type="common">mimic poison frog</name>
    <dbReference type="NCBI Taxonomy" id="111125"/>
    <lineage>
        <taxon>Eukaryota</taxon>
        <taxon>Metazoa</taxon>
        <taxon>Chordata</taxon>
        <taxon>Craniata</taxon>
        <taxon>Vertebrata</taxon>
        <taxon>Euteleostomi</taxon>
        <taxon>Amphibia</taxon>
        <taxon>Batrachia</taxon>
        <taxon>Anura</taxon>
        <taxon>Neobatrachia</taxon>
        <taxon>Hyloidea</taxon>
        <taxon>Dendrobatidae</taxon>
        <taxon>Dendrobatinae</taxon>
        <taxon>Ranitomeya</taxon>
    </lineage>
</organism>
<protein>
    <submittedName>
        <fullName evidence="2">Uncharacterized protein</fullName>
    </submittedName>
</protein>
<keyword evidence="3" id="KW-1185">Reference proteome</keyword>
<accession>A0ABN9MJM0</accession>
<gene>
    <name evidence="2" type="ORF">RIMI_LOCUS21856065</name>
</gene>